<dbReference type="AlphaFoldDB" id="A0A256LDP3"/>
<gene>
    <name evidence="1" type="ORF">CBF53_06165</name>
    <name evidence="2" type="ORF">CBF70_06855</name>
</gene>
<evidence type="ECO:0000313" key="1">
    <source>
        <dbReference type="EMBL" id="OYR88086.1"/>
    </source>
</evidence>
<evidence type="ECO:0000313" key="2">
    <source>
        <dbReference type="EMBL" id="OYR91559.1"/>
    </source>
</evidence>
<dbReference type="Proteomes" id="UP000215828">
    <property type="component" value="Unassembled WGS sequence"/>
</dbReference>
<protein>
    <submittedName>
        <fullName evidence="2">Uncharacterized protein</fullName>
    </submittedName>
</protein>
<name>A0A256LDP3_9LACO</name>
<accession>A0A256LDP3</accession>
<dbReference type="RefSeq" id="WP_057718159.1">
    <property type="nucleotide sequence ID" value="NZ_CAJUTI010000001.1"/>
</dbReference>
<comment type="caution">
    <text evidence="2">The sequence shown here is derived from an EMBL/GenBank/DDBJ whole genome shotgun (WGS) entry which is preliminary data.</text>
</comment>
<reference evidence="3 4" key="3">
    <citation type="submission" date="2017-09" db="EMBL/GenBank/DDBJ databases">
        <title>Tripartite evolution among Lactobacillus johnsonii, Lactobacillus taiwanensis, Lactobacillus reuteri and their rodent host.</title>
        <authorList>
            <person name="Wang T."/>
            <person name="Knowles S."/>
            <person name="Cheng C."/>
        </authorList>
    </citation>
    <scope>NUCLEOTIDE SEQUENCE [LARGE SCALE GENOMIC DNA]</scope>
    <source>
        <strain evidence="2 3">609q</strain>
        <strain evidence="1 4">609u</strain>
    </source>
</reference>
<reference evidence="1 4" key="2">
    <citation type="submission" date="2017-05" db="EMBL/GenBank/DDBJ databases">
        <authorList>
            <person name="Lin X.B."/>
            <person name="Stothard P."/>
            <person name="Tasseva G."/>
            <person name="Walter J."/>
        </authorList>
    </citation>
    <scope>NUCLEOTIDE SEQUENCE [LARGE SCALE GENOMIC DNA]</scope>
    <source>
        <strain evidence="1 4">609u</strain>
    </source>
</reference>
<reference evidence="2 3" key="1">
    <citation type="submission" date="2017-04" db="EMBL/GenBank/DDBJ databases">
        <authorList>
            <person name="Afonso C.L."/>
            <person name="Miller P.J."/>
            <person name="Scott M.A."/>
            <person name="Spackman E."/>
            <person name="Goraichik I."/>
            <person name="Dimitrov K.M."/>
            <person name="Suarez D.L."/>
            <person name="Swayne D.E."/>
        </authorList>
    </citation>
    <scope>NUCLEOTIDE SEQUENCE [LARGE SCALE GENOMIC DNA]</scope>
    <source>
        <strain evidence="2 3">609q</strain>
    </source>
</reference>
<proteinExistence type="predicted"/>
<sequence>MMKFIIKEYKVVIIIWAIFFGLLIVEQGINNYNKSVEQYNKAHMTGKYYSYTNNGIGNELYEVDFSSGNTFKAQQFKVWDNQKNKAVSKYDKAELSGKYKVKDDTVTLDFNNGAKVKAEIEYSNDDKDKESFFVTSANGLKNVIGRKTRFERSDLFDSGFPEAAEYVTRD</sequence>
<evidence type="ECO:0000313" key="3">
    <source>
        <dbReference type="Proteomes" id="UP000215828"/>
    </source>
</evidence>
<dbReference type="EMBL" id="NGNX01000022">
    <property type="protein sequence ID" value="OYR91559.1"/>
    <property type="molecule type" value="Genomic_DNA"/>
</dbReference>
<dbReference type="Proteomes" id="UP000216316">
    <property type="component" value="Unassembled WGS sequence"/>
</dbReference>
<evidence type="ECO:0000313" key="4">
    <source>
        <dbReference type="Proteomes" id="UP000216316"/>
    </source>
</evidence>
<dbReference type="EMBL" id="NGNV01000022">
    <property type="protein sequence ID" value="OYR88086.1"/>
    <property type="molecule type" value="Genomic_DNA"/>
</dbReference>
<keyword evidence="4" id="KW-1185">Reference proteome</keyword>
<organism evidence="2 3">
    <name type="scientific">Lactobacillus taiwanensis</name>
    <dbReference type="NCBI Taxonomy" id="508451"/>
    <lineage>
        <taxon>Bacteria</taxon>
        <taxon>Bacillati</taxon>
        <taxon>Bacillota</taxon>
        <taxon>Bacilli</taxon>
        <taxon>Lactobacillales</taxon>
        <taxon>Lactobacillaceae</taxon>
        <taxon>Lactobacillus</taxon>
    </lineage>
</organism>